<dbReference type="RefSeq" id="YP_009598751.1">
    <property type="nucleotide sequence ID" value="NC_041911.1"/>
</dbReference>
<protein>
    <submittedName>
        <fullName evidence="2">Uncharacterized protein</fullName>
    </submittedName>
</protein>
<reference evidence="2 3" key="1">
    <citation type="submission" date="2016-12" db="EMBL/GenBank/DDBJ databases">
        <title>Characterization of two jumbo phages RP12 and RP31 infecting the phytopathogen Ralstonia solanacearum.</title>
        <authorList>
            <person name="Kawasaki T."/>
            <person name="Yoshikawa G."/>
            <person name="Ogata H."/>
            <person name="Yamada T."/>
        </authorList>
    </citation>
    <scope>NUCLEOTIDE SEQUENCE [LARGE SCALE GENOMIC DNA]</scope>
    <source>
        <strain evidence="2 3">RP12</strain>
    </source>
</reference>
<dbReference type="GeneID" id="40074453"/>
<evidence type="ECO:0000256" key="1">
    <source>
        <dbReference type="SAM" id="MobiDB-lite"/>
    </source>
</evidence>
<dbReference type="KEGG" id="vg:40074453"/>
<evidence type="ECO:0000313" key="2">
    <source>
        <dbReference type="EMBL" id="BAW19032.1"/>
    </source>
</evidence>
<dbReference type="EMBL" id="AP017924">
    <property type="protein sequence ID" value="BAW19032.1"/>
    <property type="molecule type" value="Genomic_DNA"/>
</dbReference>
<dbReference type="Proteomes" id="UP000222831">
    <property type="component" value="Segment"/>
</dbReference>
<evidence type="ECO:0000313" key="3">
    <source>
        <dbReference type="Proteomes" id="UP000222831"/>
    </source>
</evidence>
<accession>A0A1L7N0N7</accession>
<feature type="compositionally biased region" description="Basic and acidic residues" evidence="1">
    <location>
        <begin position="255"/>
        <end position="267"/>
    </location>
</feature>
<organism evidence="2 3">
    <name type="scientific">Ralstonia phage RP12</name>
    <dbReference type="NCBI Taxonomy" id="1923889"/>
    <lineage>
        <taxon>Viruses</taxon>
        <taxon>Duplodnaviria</taxon>
        <taxon>Heunggongvirae</taxon>
        <taxon>Uroviricota</taxon>
        <taxon>Caudoviricetes</taxon>
        <taxon>Chimalliviridae</taxon>
        <taxon>Ripduovirus</taxon>
        <taxon>Ripduovirus RP12</taxon>
    </lineage>
</organism>
<proteinExistence type="predicted"/>
<name>A0A1L7N0N7_9CAUD</name>
<sequence length="283" mass="31226">MENLNPTEQPAILGDLVIEGHLREETLPEATAGSEEPEEEAKELFNPVVYLTNALTSAGYTNPTGWLKGIDPRAETAEDEKDRIFFANRALRLYLAEVPDRENISPRMLLADGITSVQWTALVDQGVVPWLMNQFDKKGKRVASEGPDSSAGFAPAEGTQPWAELPPDAPIPASGPVLKEFDGTLSLSEDEKNQLRAFSKDSTVNDITIGQRTFMKVHRNGASCLEWQFVSEPNVSYPLKLMDLWGDIPAVPEKFEPGVAEHDHNFVPEEEQDARPSSTEPDA</sequence>
<feature type="region of interest" description="Disordered" evidence="1">
    <location>
        <begin position="255"/>
        <end position="283"/>
    </location>
</feature>
<keyword evidence="3" id="KW-1185">Reference proteome</keyword>